<dbReference type="EMBL" id="VSRR010002426">
    <property type="protein sequence ID" value="MPC31393.1"/>
    <property type="molecule type" value="Genomic_DNA"/>
</dbReference>
<dbReference type="AlphaFoldDB" id="A0A5B7EED8"/>
<gene>
    <name evidence="1" type="ORF">E2C01_024681</name>
</gene>
<dbReference type="Proteomes" id="UP000324222">
    <property type="component" value="Unassembled WGS sequence"/>
</dbReference>
<proteinExistence type="predicted"/>
<accession>A0A5B7EED8</accession>
<sequence length="131" mass="14594">MVTWCVFQCGSVTPSDPVWMSVPMWRCDRPGSVTPRGAWMYDGSVTHIATQLKDLQVREGARAASWARGVRGSEYDAPILFLSASVSLLVSQSRGPARRNTHHLHPLLSTWHKPLSTLHPPRMLTPHDAIL</sequence>
<reference evidence="1 2" key="1">
    <citation type="submission" date="2019-05" db="EMBL/GenBank/DDBJ databases">
        <title>Another draft genome of Portunus trituberculatus and its Hox gene families provides insights of decapod evolution.</title>
        <authorList>
            <person name="Jeong J.-H."/>
            <person name="Song I."/>
            <person name="Kim S."/>
            <person name="Choi T."/>
            <person name="Kim D."/>
            <person name="Ryu S."/>
            <person name="Kim W."/>
        </authorList>
    </citation>
    <scope>NUCLEOTIDE SEQUENCE [LARGE SCALE GENOMIC DNA]</scope>
    <source>
        <tissue evidence="1">Muscle</tissue>
    </source>
</reference>
<keyword evidence="2" id="KW-1185">Reference proteome</keyword>
<organism evidence="1 2">
    <name type="scientific">Portunus trituberculatus</name>
    <name type="common">Swimming crab</name>
    <name type="synonym">Neptunus trituberculatus</name>
    <dbReference type="NCBI Taxonomy" id="210409"/>
    <lineage>
        <taxon>Eukaryota</taxon>
        <taxon>Metazoa</taxon>
        <taxon>Ecdysozoa</taxon>
        <taxon>Arthropoda</taxon>
        <taxon>Crustacea</taxon>
        <taxon>Multicrustacea</taxon>
        <taxon>Malacostraca</taxon>
        <taxon>Eumalacostraca</taxon>
        <taxon>Eucarida</taxon>
        <taxon>Decapoda</taxon>
        <taxon>Pleocyemata</taxon>
        <taxon>Brachyura</taxon>
        <taxon>Eubrachyura</taxon>
        <taxon>Portunoidea</taxon>
        <taxon>Portunidae</taxon>
        <taxon>Portuninae</taxon>
        <taxon>Portunus</taxon>
    </lineage>
</organism>
<protein>
    <submittedName>
        <fullName evidence="1">Uncharacterized protein</fullName>
    </submittedName>
</protein>
<evidence type="ECO:0000313" key="2">
    <source>
        <dbReference type="Proteomes" id="UP000324222"/>
    </source>
</evidence>
<comment type="caution">
    <text evidence="1">The sequence shown here is derived from an EMBL/GenBank/DDBJ whole genome shotgun (WGS) entry which is preliminary data.</text>
</comment>
<name>A0A5B7EED8_PORTR</name>
<evidence type="ECO:0000313" key="1">
    <source>
        <dbReference type="EMBL" id="MPC31393.1"/>
    </source>
</evidence>